<keyword evidence="2" id="KW-1185">Reference proteome</keyword>
<dbReference type="GeneID" id="26660556"/>
<dbReference type="RefSeq" id="WP_059058665.1">
    <property type="nucleotide sequence ID" value="NZ_LN831303.1"/>
</dbReference>
<sequence length="312" mass="35357">MYEVSWHTHQINLWIALTKFQPTFSASLEQLGYECDVIEDHLYLHNEEGEDVIHPDVVLTSEEDEHSLIVDCKSEEVSQDQIRRYLRMDGNEDQLVIQGLVSGVDPAISAETALSSFSDLTSEDIPSEIALVHFDVDPTSGMAIWNLDGHEFDNSAVENLFPINAQPSEPLPTGHYPFDIYEGDKVAMVAGVFSAVVSLAMKQGEYSIEDILDRAHPYWDKLGDQKQEALWERTKIIHLELRDAGLDQYIERIAGTQGREWRRTSATIQAIHRETEYYVDHVLDDLPQSRLDHQEWAADSSKIDGESGTVDD</sequence>
<reference evidence="2" key="1">
    <citation type="journal article" date="2016" name="Environ. Microbiol.">
        <title>The complete genome of a viable archaeum isolated from 123-million-year-old rock salt.</title>
        <authorList>
            <person name="Jaakkola S.T."/>
            <person name="Pfeiffer F."/>
            <person name="Ravantti J.J."/>
            <person name="Guo Q."/>
            <person name="Liu Y."/>
            <person name="Chen X."/>
            <person name="Ma H."/>
            <person name="Yang C."/>
            <person name="Oksanen H.M."/>
            <person name="Bamford D.H."/>
        </authorList>
    </citation>
    <scope>NUCLEOTIDE SEQUENCE</scope>
    <source>
        <strain evidence="2">JI20-1</strain>
        <plasmid evidence="2">Plasmid pSTJ001</plasmid>
    </source>
</reference>
<protein>
    <submittedName>
        <fullName evidence="1">Uncharacterized protein</fullName>
    </submittedName>
</protein>
<proteinExistence type="predicted"/>
<dbReference type="Proteomes" id="UP000066737">
    <property type="component" value="Plasmid pSTJ001"/>
</dbReference>
<dbReference type="EMBL" id="LN831303">
    <property type="protein sequence ID" value="CQH63984.1"/>
    <property type="molecule type" value="Genomic_DNA"/>
</dbReference>
<name>A0A0U5AJU8_9EURY</name>
<dbReference type="OrthoDB" id="317641at2157"/>
<accession>A0A0U5AJU8</accession>
<dbReference type="KEGG" id="hhb:Hhub_4244"/>
<gene>
    <name evidence="1" type="ORF">HHUB_4244</name>
</gene>
<evidence type="ECO:0000313" key="2">
    <source>
        <dbReference type="Proteomes" id="UP000066737"/>
    </source>
</evidence>
<organism evidence="1 2">
    <name type="scientific">Halobacterium hubeiense</name>
    <dbReference type="NCBI Taxonomy" id="1407499"/>
    <lineage>
        <taxon>Archaea</taxon>
        <taxon>Methanobacteriati</taxon>
        <taxon>Methanobacteriota</taxon>
        <taxon>Stenosarchaea group</taxon>
        <taxon>Halobacteria</taxon>
        <taxon>Halobacteriales</taxon>
        <taxon>Halobacteriaceae</taxon>
        <taxon>Halobacterium</taxon>
    </lineage>
</organism>
<geneLocation type="plasmid" evidence="2">
    <name>pSTJ001</name>
</geneLocation>
<evidence type="ECO:0000313" key="1">
    <source>
        <dbReference type="EMBL" id="CQH63984.1"/>
    </source>
</evidence>
<dbReference type="AlphaFoldDB" id="A0A0U5AJU8"/>